<comment type="catalytic activity">
    <reaction evidence="14">
        <text>L-tyrosyl-[protein] + ATP = O-phospho-L-tyrosyl-[protein] + ADP + H(+)</text>
        <dbReference type="Rhea" id="RHEA:10596"/>
        <dbReference type="Rhea" id="RHEA-COMP:10136"/>
        <dbReference type="Rhea" id="RHEA-COMP:20101"/>
        <dbReference type="ChEBI" id="CHEBI:15378"/>
        <dbReference type="ChEBI" id="CHEBI:30616"/>
        <dbReference type="ChEBI" id="CHEBI:46858"/>
        <dbReference type="ChEBI" id="CHEBI:61978"/>
        <dbReference type="ChEBI" id="CHEBI:456216"/>
    </reaction>
</comment>
<dbReference type="InterPro" id="IPR032807">
    <property type="entry name" value="GNVR"/>
</dbReference>
<dbReference type="PANTHER" id="PTHR32309:SF32">
    <property type="entry name" value="TYROSINE-PROTEIN KINASE ETK-RELATED"/>
    <property type="match status" value="1"/>
</dbReference>
<protein>
    <recommendedName>
        <fullName evidence="16">Putative tyrosine-protein kinase EpsB</fullName>
    </recommendedName>
    <alternativeName>
        <fullName evidence="17">EPS I polysaccharide export protein EpsB</fullName>
    </alternativeName>
</protein>
<dbReference type="Pfam" id="PF13807">
    <property type="entry name" value="GNVR"/>
    <property type="match status" value="1"/>
</dbReference>
<evidence type="ECO:0000259" key="19">
    <source>
        <dbReference type="Pfam" id="PF02706"/>
    </source>
</evidence>
<name>A0A4Z0C4J8_9BURK</name>
<evidence type="ECO:0000256" key="8">
    <source>
        <dbReference type="ARBA" id="ARBA00022777"/>
    </source>
</evidence>
<dbReference type="InterPro" id="IPR005702">
    <property type="entry name" value="Wzc-like_C"/>
</dbReference>
<evidence type="ECO:0000256" key="1">
    <source>
        <dbReference type="ARBA" id="ARBA00004429"/>
    </source>
</evidence>
<keyword evidence="12" id="KW-0829">Tyrosine-protein kinase</keyword>
<sequence>MPMLAPMPAPLKDDDDEINLAEYWDIIIDNRWLIAAITAVAVAAGGAYAYLTPPVYQSNLLIQVEDSKGGAASLLGEAASLFEVKTAASAEMEIIRSRMVIGQAVDNTALYIDARPRLLPVVGDWLARRAEGLSEPMRGYVHGKEHITATVFDVPALLEGTPFTLTLAGAEGAFTLRHPELGEPLAGRVGEPMSRPTPFGPVKLLVTELQARPGAEFELTRHARLAMIEGLQKALKLSEKGRQSGVIDATLQDTDRERLARILNEIGEQYVRQNVERKAAEAQKTLAFLDSQLPQFKQQLTQSEEAYNRFRNQKGTVALDEEAKLILSRSVELQSKLLEAQQKRREMLQRFTGEHPNVKTLDAQIAAWDREIGSLNARVKSMPAVQQDTVRLERDVKVNNALYEQLRGQALQLQLVREGKIGNVRVIDQAALPKKPVQPRKGITLGLALLLGLLGGVGLAIARASFFRGVVNPQEIEARTGLNVYSTIPLSAVERALAKEAKEKQPGLHLLAHTAPQDPAVESLRSLRTSLQFAMLDAPNNRLLITGATPGVGKSFVSANLAAVVASAGKRVLLIDADLRKGHLNQYFGMERASGLSELVTGTIGADQAIRRSVLPGMDFIPTGLLPPNPAELVMSAALANQLAALSADYDMVIIDTAPVLVAADTLTISTLAGTLLLVARSGDTQIGELQESARRLAHAGRRADGVLFNAMDLSRRHYGSYGYRYGAYRYRQYSYASQSSSHGAQRLQ</sequence>
<keyword evidence="4" id="KW-0997">Cell inner membrane</keyword>
<gene>
    <name evidence="22" type="ORF">EZ242_00130</name>
</gene>
<evidence type="ECO:0000256" key="2">
    <source>
        <dbReference type="ARBA" id="ARBA00008883"/>
    </source>
</evidence>
<dbReference type="FunFam" id="3.40.50.300:FF:000527">
    <property type="entry name" value="Tyrosine-protein kinase etk"/>
    <property type="match status" value="1"/>
</dbReference>
<dbReference type="InterPro" id="IPR025669">
    <property type="entry name" value="AAA_dom"/>
</dbReference>
<evidence type="ECO:0000256" key="6">
    <source>
        <dbReference type="ARBA" id="ARBA00022692"/>
    </source>
</evidence>
<dbReference type="NCBIfam" id="TIGR01007">
    <property type="entry name" value="eps_fam"/>
    <property type="match status" value="1"/>
</dbReference>
<dbReference type="InterPro" id="IPR050445">
    <property type="entry name" value="Bact_polysacc_biosynth/exp"/>
</dbReference>
<evidence type="ECO:0000256" key="10">
    <source>
        <dbReference type="ARBA" id="ARBA00022989"/>
    </source>
</evidence>
<comment type="function">
    <text evidence="15">Probably involved in polymerization and/or export of exopolysaccharide EPS I which functions as a virulence factor. May be involved in an ATP-dependent process in the pathway for EPS I production, possibly export of the trimeric repeat units across the inner membrane or their polymerization.</text>
</comment>
<evidence type="ECO:0000256" key="3">
    <source>
        <dbReference type="ARBA" id="ARBA00022475"/>
    </source>
</evidence>
<keyword evidence="13" id="KW-0270">Exopolysaccharide synthesis</keyword>
<dbReference type="AlphaFoldDB" id="A0A4Z0C4J8"/>
<evidence type="ECO:0000256" key="18">
    <source>
        <dbReference type="SAM" id="Coils"/>
    </source>
</evidence>
<evidence type="ECO:0000256" key="16">
    <source>
        <dbReference type="ARBA" id="ARBA00067833"/>
    </source>
</evidence>
<dbReference type="Pfam" id="PF02706">
    <property type="entry name" value="Wzz"/>
    <property type="match status" value="1"/>
</dbReference>
<dbReference type="Gene3D" id="3.40.50.300">
    <property type="entry name" value="P-loop containing nucleotide triphosphate hydrolases"/>
    <property type="match status" value="1"/>
</dbReference>
<evidence type="ECO:0000259" key="20">
    <source>
        <dbReference type="Pfam" id="PF13614"/>
    </source>
</evidence>
<dbReference type="EMBL" id="SMLL01000001">
    <property type="protein sequence ID" value="TFZ05049.1"/>
    <property type="molecule type" value="Genomic_DNA"/>
</dbReference>
<dbReference type="GO" id="GO:0042802">
    <property type="term" value="F:identical protein binding"/>
    <property type="evidence" value="ECO:0007669"/>
    <property type="project" value="UniProtKB-ARBA"/>
</dbReference>
<dbReference type="OrthoDB" id="9808257at2"/>
<evidence type="ECO:0000256" key="14">
    <source>
        <dbReference type="ARBA" id="ARBA00053015"/>
    </source>
</evidence>
<evidence type="ECO:0000256" key="17">
    <source>
        <dbReference type="ARBA" id="ARBA00081049"/>
    </source>
</evidence>
<evidence type="ECO:0000313" key="22">
    <source>
        <dbReference type="EMBL" id="TFZ05049.1"/>
    </source>
</evidence>
<evidence type="ECO:0000256" key="13">
    <source>
        <dbReference type="ARBA" id="ARBA00023169"/>
    </source>
</evidence>
<dbReference type="GO" id="GO:0004713">
    <property type="term" value="F:protein tyrosine kinase activity"/>
    <property type="evidence" value="ECO:0007669"/>
    <property type="project" value="UniProtKB-KW"/>
</dbReference>
<evidence type="ECO:0000256" key="5">
    <source>
        <dbReference type="ARBA" id="ARBA00022679"/>
    </source>
</evidence>
<dbReference type="SUPFAM" id="SSF52540">
    <property type="entry name" value="P-loop containing nucleoside triphosphate hydrolases"/>
    <property type="match status" value="1"/>
</dbReference>
<feature type="domain" description="AAA" evidence="20">
    <location>
        <begin position="551"/>
        <end position="663"/>
    </location>
</feature>
<dbReference type="GO" id="GO:0005524">
    <property type="term" value="F:ATP binding"/>
    <property type="evidence" value="ECO:0007669"/>
    <property type="project" value="UniProtKB-KW"/>
</dbReference>
<evidence type="ECO:0000256" key="15">
    <source>
        <dbReference type="ARBA" id="ARBA00054296"/>
    </source>
</evidence>
<keyword evidence="23" id="KW-1185">Reference proteome</keyword>
<evidence type="ECO:0000256" key="11">
    <source>
        <dbReference type="ARBA" id="ARBA00023136"/>
    </source>
</evidence>
<dbReference type="CDD" id="cd05387">
    <property type="entry name" value="BY-kinase"/>
    <property type="match status" value="1"/>
</dbReference>
<feature type="coiled-coil region" evidence="18">
    <location>
        <begin position="272"/>
        <end position="350"/>
    </location>
</feature>
<evidence type="ECO:0000259" key="21">
    <source>
        <dbReference type="Pfam" id="PF13807"/>
    </source>
</evidence>
<keyword evidence="6" id="KW-0812">Transmembrane</keyword>
<comment type="subcellular location">
    <subcellularLocation>
        <location evidence="1">Cell inner membrane</location>
        <topology evidence="1">Multi-pass membrane protein</topology>
    </subcellularLocation>
</comment>
<dbReference type="GO" id="GO:0000271">
    <property type="term" value="P:polysaccharide biosynthetic process"/>
    <property type="evidence" value="ECO:0007669"/>
    <property type="project" value="UniProtKB-KW"/>
</dbReference>
<reference evidence="22 23" key="1">
    <citation type="submission" date="2019-03" db="EMBL/GenBank/DDBJ databases">
        <title>Ramlibacter rhizophilus CCTCC AB2015357, whole genome shotgun sequence.</title>
        <authorList>
            <person name="Zhang X."/>
            <person name="Feng G."/>
            <person name="Zhu H."/>
        </authorList>
    </citation>
    <scope>NUCLEOTIDE SEQUENCE [LARGE SCALE GENOMIC DNA]</scope>
    <source>
        <strain evidence="22 23">CCTCC AB2015357</strain>
    </source>
</reference>
<keyword evidence="10" id="KW-1133">Transmembrane helix</keyword>
<keyword evidence="9" id="KW-0067">ATP-binding</keyword>
<keyword evidence="8 22" id="KW-0418">Kinase</keyword>
<keyword evidence="3" id="KW-1003">Cell membrane</keyword>
<dbReference type="InterPro" id="IPR003856">
    <property type="entry name" value="LPS_length_determ_N"/>
</dbReference>
<dbReference type="NCBIfam" id="TIGR01005">
    <property type="entry name" value="eps_transp_fam"/>
    <property type="match status" value="1"/>
</dbReference>
<dbReference type="InterPro" id="IPR005700">
    <property type="entry name" value="EPS_ExoP-like"/>
</dbReference>
<keyword evidence="5 22" id="KW-0808">Transferase</keyword>
<comment type="similarity">
    <text evidence="2">Belongs to the etk/wzc family.</text>
</comment>
<keyword evidence="18" id="KW-0175">Coiled coil</keyword>
<comment type="caution">
    <text evidence="22">The sequence shown here is derived from an EMBL/GenBank/DDBJ whole genome shotgun (WGS) entry which is preliminary data.</text>
</comment>
<dbReference type="Pfam" id="PF23607">
    <property type="entry name" value="WZC_N"/>
    <property type="match status" value="1"/>
</dbReference>
<evidence type="ECO:0000256" key="12">
    <source>
        <dbReference type="ARBA" id="ARBA00023137"/>
    </source>
</evidence>
<evidence type="ECO:0000256" key="7">
    <source>
        <dbReference type="ARBA" id="ARBA00022741"/>
    </source>
</evidence>
<accession>A0A4Z0C4J8</accession>
<dbReference type="InterPro" id="IPR027417">
    <property type="entry name" value="P-loop_NTPase"/>
</dbReference>
<keyword evidence="11" id="KW-0472">Membrane</keyword>
<keyword evidence="7" id="KW-0547">Nucleotide-binding</keyword>
<dbReference type="Proteomes" id="UP000297564">
    <property type="component" value="Unassembled WGS sequence"/>
</dbReference>
<feature type="domain" description="Polysaccharide chain length determinant N-terminal" evidence="19">
    <location>
        <begin position="16"/>
        <end position="107"/>
    </location>
</feature>
<proteinExistence type="inferred from homology"/>
<evidence type="ECO:0000256" key="9">
    <source>
        <dbReference type="ARBA" id="ARBA00022840"/>
    </source>
</evidence>
<feature type="domain" description="Tyrosine-protein kinase G-rich" evidence="21">
    <location>
        <begin position="385"/>
        <end position="464"/>
    </location>
</feature>
<evidence type="ECO:0000313" key="23">
    <source>
        <dbReference type="Proteomes" id="UP000297564"/>
    </source>
</evidence>
<evidence type="ECO:0000256" key="4">
    <source>
        <dbReference type="ARBA" id="ARBA00022519"/>
    </source>
</evidence>
<dbReference type="GO" id="GO:0005886">
    <property type="term" value="C:plasma membrane"/>
    <property type="evidence" value="ECO:0007669"/>
    <property type="project" value="UniProtKB-SubCell"/>
</dbReference>
<dbReference type="PANTHER" id="PTHR32309">
    <property type="entry name" value="TYROSINE-PROTEIN KINASE"/>
    <property type="match status" value="1"/>
</dbReference>
<organism evidence="22 23">
    <name type="scientific">Ramlibacter rhizophilus</name>
    <dbReference type="NCBI Taxonomy" id="1781167"/>
    <lineage>
        <taxon>Bacteria</taxon>
        <taxon>Pseudomonadati</taxon>
        <taxon>Pseudomonadota</taxon>
        <taxon>Betaproteobacteria</taxon>
        <taxon>Burkholderiales</taxon>
        <taxon>Comamonadaceae</taxon>
        <taxon>Ramlibacter</taxon>
    </lineage>
</organism>
<dbReference type="Pfam" id="PF13614">
    <property type="entry name" value="AAA_31"/>
    <property type="match status" value="1"/>
</dbReference>